<gene>
    <name evidence="2" type="ORF">WA026_017423</name>
</gene>
<keyword evidence="3" id="KW-1185">Reference proteome</keyword>
<comment type="caution">
    <text evidence="2">The sequence shown here is derived from an EMBL/GenBank/DDBJ whole genome shotgun (WGS) entry which is preliminary data.</text>
</comment>
<evidence type="ECO:0000256" key="1">
    <source>
        <dbReference type="SAM" id="SignalP"/>
    </source>
</evidence>
<evidence type="ECO:0008006" key="4">
    <source>
        <dbReference type="Google" id="ProtNLM"/>
    </source>
</evidence>
<dbReference type="AlphaFoldDB" id="A0AAW1VB76"/>
<accession>A0AAW1VB76</accession>
<keyword evidence="1" id="KW-0732">Signal</keyword>
<evidence type="ECO:0000313" key="3">
    <source>
        <dbReference type="Proteomes" id="UP001431783"/>
    </source>
</evidence>
<feature type="chain" id="PRO_5043799978" description="Protein sleepless" evidence="1">
    <location>
        <begin position="46"/>
        <end position="174"/>
    </location>
</feature>
<dbReference type="EMBL" id="JARQZJ010000131">
    <property type="protein sequence ID" value="KAK9891940.1"/>
    <property type="molecule type" value="Genomic_DNA"/>
</dbReference>
<reference evidence="2 3" key="1">
    <citation type="submission" date="2023-03" db="EMBL/GenBank/DDBJ databases">
        <title>Genome insight into feeding habits of ladybird beetles.</title>
        <authorList>
            <person name="Li H.-S."/>
            <person name="Huang Y.-H."/>
            <person name="Pang H."/>
        </authorList>
    </citation>
    <scope>NUCLEOTIDE SEQUENCE [LARGE SCALE GENOMIC DNA]</scope>
    <source>
        <strain evidence="2">SYSU_2023b</strain>
        <tissue evidence="2">Whole body</tissue>
    </source>
</reference>
<dbReference type="Proteomes" id="UP001431783">
    <property type="component" value="Unassembled WGS sequence"/>
</dbReference>
<feature type="signal peptide" evidence="1">
    <location>
        <begin position="1"/>
        <end position="45"/>
    </location>
</feature>
<protein>
    <recommendedName>
        <fullName evidence="4">Protein sleepless</fullName>
    </recommendedName>
</protein>
<evidence type="ECO:0000313" key="2">
    <source>
        <dbReference type="EMBL" id="KAK9891940.1"/>
    </source>
</evidence>
<name>A0AAW1VB76_9CUCU</name>
<organism evidence="2 3">
    <name type="scientific">Henosepilachna vigintioctopunctata</name>
    <dbReference type="NCBI Taxonomy" id="420089"/>
    <lineage>
        <taxon>Eukaryota</taxon>
        <taxon>Metazoa</taxon>
        <taxon>Ecdysozoa</taxon>
        <taxon>Arthropoda</taxon>
        <taxon>Hexapoda</taxon>
        <taxon>Insecta</taxon>
        <taxon>Pterygota</taxon>
        <taxon>Neoptera</taxon>
        <taxon>Endopterygota</taxon>
        <taxon>Coleoptera</taxon>
        <taxon>Polyphaga</taxon>
        <taxon>Cucujiformia</taxon>
        <taxon>Coccinelloidea</taxon>
        <taxon>Coccinellidae</taxon>
        <taxon>Epilachninae</taxon>
        <taxon>Epilachnini</taxon>
        <taxon>Henosepilachna</taxon>
    </lineage>
</organism>
<proteinExistence type="predicted"/>
<sequence length="174" mass="19525">MIFIWNNRYSIATNASTRMYRNDSLKMLWCCVLVFLIFCNSQSNALNCYTCSSTENDYVDACVSSPTKDFVRSCDKKYCNIIRIEYKDPKDRIASMSRGCSNSYLSGIVEDSTYRSYQVSCKENYCNSGSGKTKAGSHNYIGDKSTIYCPGSNSSSTIGPLIPVFILILVINLL</sequence>